<dbReference type="GO" id="GO:0016020">
    <property type="term" value="C:membrane"/>
    <property type="evidence" value="ECO:0007669"/>
    <property type="project" value="UniProtKB-SubCell"/>
</dbReference>
<keyword evidence="10" id="KW-0443">Lipid metabolism</keyword>
<evidence type="ECO:0000256" key="6">
    <source>
        <dbReference type="ARBA" id="ARBA00022516"/>
    </source>
</evidence>
<evidence type="ECO:0000256" key="12">
    <source>
        <dbReference type="ARBA" id="ARBA00023209"/>
    </source>
</evidence>
<keyword evidence="12" id="KW-0594">Phospholipid biosynthesis</keyword>
<evidence type="ECO:0000256" key="10">
    <source>
        <dbReference type="ARBA" id="ARBA00023098"/>
    </source>
</evidence>
<feature type="transmembrane region" description="Helical" evidence="15">
    <location>
        <begin position="126"/>
        <end position="144"/>
    </location>
</feature>
<evidence type="ECO:0000256" key="11">
    <source>
        <dbReference type="ARBA" id="ARBA00023136"/>
    </source>
</evidence>
<comment type="pathway">
    <text evidence="2">Phospholipid metabolism; phosphatidylglycerol biosynthesis; phosphatidylglycerol from CDP-diacylglycerol: step 1/2.</text>
</comment>
<evidence type="ECO:0000256" key="4">
    <source>
        <dbReference type="ARBA" id="ARBA00013170"/>
    </source>
</evidence>
<reference evidence="16 17" key="1">
    <citation type="submission" date="2016-10" db="EMBL/GenBank/DDBJ databases">
        <authorList>
            <person name="de Groot N.N."/>
        </authorList>
    </citation>
    <scope>NUCLEOTIDE SEQUENCE [LARGE SCALE GENOMIC DNA]</scope>
    <source>
        <strain evidence="16 17">CGMCC 1.7659</strain>
    </source>
</reference>
<evidence type="ECO:0000256" key="2">
    <source>
        <dbReference type="ARBA" id="ARBA00005042"/>
    </source>
</evidence>
<dbReference type="GO" id="GO:0008444">
    <property type="term" value="F:CDP-diacylglycerol-glycerol-3-phosphate 3-phosphatidyltransferase activity"/>
    <property type="evidence" value="ECO:0007669"/>
    <property type="project" value="UniProtKB-EC"/>
</dbReference>
<dbReference type="Proteomes" id="UP000198575">
    <property type="component" value="Unassembled WGS sequence"/>
</dbReference>
<keyword evidence="9 15" id="KW-1133">Transmembrane helix</keyword>
<dbReference type="InterPro" id="IPR043130">
    <property type="entry name" value="CDP-OH_PTrfase_TM_dom"/>
</dbReference>
<evidence type="ECO:0000313" key="16">
    <source>
        <dbReference type="EMBL" id="SFN23798.1"/>
    </source>
</evidence>
<evidence type="ECO:0000256" key="13">
    <source>
        <dbReference type="ARBA" id="ARBA00023264"/>
    </source>
</evidence>
<accession>A0A1I4XD08</accession>
<dbReference type="AlphaFoldDB" id="A0A1I4XD08"/>
<evidence type="ECO:0000256" key="3">
    <source>
        <dbReference type="ARBA" id="ARBA00010441"/>
    </source>
</evidence>
<comment type="catalytic activity">
    <reaction evidence="14">
        <text>a CDP-1,2-diacyl-sn-glycerol + sn-glycerol 3-phosphate = a 1,2-diacyl-sn-glycero-3-phospho-(1'-sn-glycero-3'-phosphate) + CMP + H(+)</text>
        <dbReference type="Rhea" id="RHEA:12593"/>
        <dbReference type="ChEBI" id="CHEBI:15378"/>
        <dbReference type="ChEBI" id="CHEBI:57597"/>
        <dbReference type="ChEBI" id="CHEBI:58332"/>
        <dbReference type="ChEBI" id="CHEBI:60110"/>
        <dbReference type="ChEBI" id="CHEBI:60377"/>
        <dbReference type="EC" id="2.7.8.5"/>
    </reaction>
</comment>
<feature type="transmembrane region" description="Helical" evidence="15">
    <location>
        <begin position="150"/>
        <end position="173"/>
    </location>
</feature>
<keyword evidence="17" id="KW-1185">Reference proteome</keyword>
<evidence type="ECO:0000256" key="15">
    <source>
        <dbReference type="SAM" id="Phobius"/>
    </source>
</evidence>
<dbReference type="STRING" id="578942.SAMN05216289_10956"/>
<dbReference type="OrthoDB" id="9796672at2"/>
<feature type="transmembrane region" description="Helical" evidence="15">
    <location>
        <begin position="70"/>
        <end position="92"/>
    </location>
</feature>
<dbReference type="PIRSF" id="PIRSF000847">
    <property type="entry name" value="Phos_ph_gly_syn"/>
    <property type="match status" value="1"/>
</dbReference>
<organism evidence="16 17">
    <name type="scientific">Dokdonella immobilis</name>
    <dbReference type="NCBI Taxonomy" id="578942"/>
    <lineage>
        <taxon>Bacteria</taxon>
        <taxon>Pseudomonadati</taxon>
        <taxon>Pseudomonadota</taxon>
        <taxon>Gammaproteobacteria</taxon>
        <taxon>Lysobacterales</taxon>
        <taxon>Rhodanobacteraceae</taxon>
        <taxon>Dokdonella</taxon>
    </lineage>
</organism>
<dbReference type="InterPro" id="IPR000462">
    <property type="entry name" value="CDP-OH_P_trans"/>
</dbReference>
<evidence type="ECO:0000256" key="9">
    <source>
        <dbReference type="ARBA" id="ARBA00022989"/>
    </source>
</evidence>
<dbReference type="GO" id="GO:0032049">
    <property type="term" value="P:cardiolipin biosynthetic process"/>
    <property type="evidence" value="ECO:0007669"/>
    <property type="project" value="TreeGrafter"/>
</dbReference>
<proteinExistence type="inferred from homology"/>
<gene>
    <name evidence="16" type="ORF">SAMN05216289_10956</name>
</gene>
<evidence type="ECO:0000256" key="1">
    <source>
        <dbReference type="ARBA" id="ARBA00004141"/>
    </source>
</evidence>
<dbReference type="InterPro" id="IPR004570">
    <property type="entry name" value="Phosphatidylglycerol_P_synth"/>
</dbReference>
<feature type="transmembrane region" description="Helical" evidence="15">
    <location>
        <begin position="31"/>
        <end position="49"/>
    </location>
</feature>
<keyword evidence="13" id="KW-1208">Phospholipid metabolism</keyword>
<keyword evidence="7" id="KW-0808">Transferase</keyword>
<evidence type="ECO:0000256" key="7">
    <source>
        <dbReference type="ARBA" id="ARBA00022679"/>
    </source>
</evidence>
<comment type="subcellular location">
    <subcellularLocation>
        <location evidence="1">Membrane</location>
        <topology evidence="1">Multi-pass membrane protein</topology>
    </subcellularLocation>
</comment>
<dbReference type="EC" id="2.7.8.5" evidence="4"/>
<name>A0A1I4XD08_9GAMM</name>
<keyword evidence="6" id="KW-0444">Lipid biosynthesis</keyword>
<evidence type="ECO:0000256" key="8">
    <source>
        <dbReference type="ARBA" id="ARBA00022692"/>
    </source>
</evidence>
<evidence type="ECO:0000256" key="5">
    <source>
        <dbReference type="ARBA" id="ARBA00014944"/>
    </source>
</evidence>
<evidence type="ECO:0000313" key="17">
    <source>
        <dbReference type="Proteomes" id="UP000198575"/>
    </source>
</evidence>
<sequence length="188" mass="20755">MWRHLPNLVTGVRILMVWPVFWLISHGEFKVALLLAAVAGVSDAVDGYLAKHFGWESRLGGLLDPLADKLLLLAGFTALTLIGSVPVWLFALVIGRDVVIVCGAIAYHNLIGPFDAQPSRLSKLTTVVQILLVLAELLRLAWFPQLPGQYPFILLAAALTVASGLHYVVVWSMRARQASHERREQESR</sequence>
<keyword evidence="11 15" id="KW-0472">Membrane</keyword>
<dbReference type="InterPro" id="IPR050324">
    <property type="entry name" value="CDP-alcohol_PTase-I"/>
</dbReference>
<dbReference type="GO" id="GO:0043337">
    <property type="term" value="F:cardiolipin synthase (CMP-forming)"/>
    <property type="evidence" value="ECO:0007669"/>
    <property type="project" value="TreeGrafter"/>
</dbReference>
<dbReference type="PANTHER" id="PTHR14269">
    <property type="entry name" value="CDP-DIACYLGLYCEROL--GLYCEROL-3-PHOSPHATE 3-PHOSPHATIDYLTRANSFERASE-RELATED"/>
    <property type="match status" value="1"/>
</dbReference>
<dbReference type="RefSeq" id="WP_092406989.1">
    <property type="nucleotide sequence ID" value="NZ_FOVF01000009.1"/>
</dbReference>
<evidence type="ECO:0000256" key="14">
    <source>
        <dbReference type="ARBA" id="ARBA00048586"/>
    </source>
</evidence>
<dbReference type="EMBL" id="FOVF01000009">
    <property type="protein sequence ID" value="SFN23798.1"/>
    <property type="molecule type" value="Genomic_DNA"/>
</dbReference>
<protein>
    <recommendedName>
        <fullName evidence="5">CDP-diacylglycerol--glycerol-3-phosphate 3-phosphatidyltransferase</fullName>
        <ecNumber evidence="4">2.7.8.5</ecNumber>
    </recommendedName>
</protein>
<dbReference type="Gene3D" id="1.20.120.1760">
    <property type="match status" value="1"/>
</dbReference>
<dbReference type="PANTHER" id="PTHR14269:SF60">
    <property type="entry name" value="CARDIOLIPIN SYNTHASE (CMP-FORMING)"/>
    <property type="match status" value="1"/>
</dbReference>
<keyword evidence="8 15" id="KW-0812">Transmembrane</keyword>
<comment type="similarity">
    <text evidence="3">Belongs to the CDP-alcohol phosphatidyltransferase class-I family.</text>
</comment>
<dbReference type="Pfam" id="PF01066">
    <property type="entry name" value="CDP-OH_P_transf"/>
    <property type="match status" value="1"/>
</dbReference>